<dbReference type="InterPro" id="IPR018060">
    <property type="entry name" value="HTH_AraC"/>
</dbReference>
<dbReference type="PANTHER" id="PTHR46796:SF15">
    <property type="entry name" value="BLL1074 PROTEIN"/>
    <property type="match status" value="1"/>
</dbReference>
<evidence type="ECO:0000313" key="6">
    <source>
        <dbReference type="Proteomes" id="UP001597417"/>
    </source>
</evidence>
<protein>
    <submittedName>
        <fullName evidence="5">Helix-turn-helix domain-containing protein</fullName>
    </submittedName>
</protein>
<dbReference type="SUPFAM" id="SSF46689">
    <property type="entry name" value="Homeodomain-like"/>
    <property type="match status" value="1"/>
</dbReference>
<dbReference type="InterPro" id="IPR050204">
    <property type="entry name" value="AraC_XylS_family_regulators"/>
</dbReference>
<evidence type="ECO:0000256" key="2">
    <source>
        <dbReference type="ARBA" id="ARBA00023125"/>
    </source>
</evidence>
<dbReference type="InterPro" id="IPR046532">
    <property type="entry name" value="DUF6597"/>
</dbReference>
<comment type="caution">
    <text evidence="5">The sequence shown here is derived from an EMBL/GenBank/DDBJ whole genome shotgun (WGS) entry which is preliminary data.</text>
</comment>
<dbReference type="SMART" id="SM00342">
    <property type="entry name" value="HTH_ARAC"/>
    <property type="match status" value="1"/>
</dbReference>
<evidence type="ECO:0000259" key="4">
    <source>
        <dbReference type="PROSITE" id="PS01124"/>
    </source>
</evidence>
<dbReference type="RefSeq" id="WP_378264961.1">
    <property type="nucleotide sequence ID" value="NZ_JBHUKR010000007.1"/>
</dbReference>
<proteinExistence type="predicted"/>
<dbReference type="InterPro" id="IPR009057">
    <property type="entry name" value="Homeodomain-like_sf"/>
</dbReference>
<reference evidence="6" key="1">
    <citation type="journal article" date="2019" name="Int. J. Syst. Evol. Microbiol.">
        <title>The Global Catalogue of Microorganisms (GCM) 10K type strain sequencing project: providing services to taxonomists for standard genome sequencing and annotation.</title>
        <authorList>
            <consortium name="The Broad Institute Genomics Platform"/>
            <consortium name="The Broad Institute Genome Sequencing Center for Infectious Disease"/>
            <person name="Wu L."/>
            <person name="Ma J."/>
        </authorList>
    </citation>
    <scope>NUCLEOTIDE SEQUENCE [LARGE SCALE GENOMIC DNA]</scope>
    <source>
        <strain evidence="6">CGMCC 4.7645</strain>
    </source>
</reference>
<keyword evidence="1" id="KW-0805">Transcription regulation</keyword>
<keyword evidence="3" id="KW-0804">Transcription</keyword>
<keyword evidence="2" id="KW-0238">DNA-binding</keyword>
<dbReference type="Proteomes" id="UP001597417">
    <property type="component" value="Unassembled WGS sequence"/>
</dbReference>
<evidence type="ECO:0000256" key="3">
    <source>
        <dbReference type="ARBA" id="ARBA00023163"/>
    </source>
</evidence>
<name>A0ABW5FSY3_9PSEU</name>
<accession>A0ABW5FSY3</accession>
<evidence type="ECO:0000313" key="5">
    <source>
        <dbReference type="EMBL" id="MFD2417310.1"/>
    </source>
</evidence>
<dbReference type="PROSITE" id="PS01124">
    <property type="entry name" value="HTH_ARAC_FAMILY_2"/>
    <property type="match status" value="1"/>
</dbReference>
<organism evidence="5 6">
    <name type="scientific">Amycolatopsis pigmentata</name>
    <dbReference type="NCBI Taxonomy" id="450801"/>
    <lineage>
        <taxon>Bacteria</taxon>
        <taxon>Bacillati</taxon>
        <taxon>Actinomycetota</taxon>
        <taxon>Actinomycetes</taxon>
        <taxon>Pseudonocardiales</taxon>
        <taxon>Pseudonocardiaceae</taxon>
        <taxon>Amycolatopsis</taxon>
    </lineage>
</organism>
<gene>
    <name evidence="5" type="ORF">ACFSXZ_13355</name>
</gene>
<feature type="domain" description="HTH araC/xylS-type" evidence="4">
    <location>
        <begin position="182"/>
        <end position="270"/>
    </location>
</feature>
<evidence type="ECO:0000256" key="1">
    <source>
        <dbReference type="ARBA" id="ARBA00023015"/>
    </source>
</evidence>
<dbReference type="Pfam" id="PF20240">
    <property type="entry name" value="DUF6597"/>
    <property type="match status" value="1"/>
</dbReference>
<keyword evidence="6" id="KW-1185">Reference proteome</keyword>
<dbReference type="PANTHER" id="PTHR46796">
    <property type="entry name" value="HTH-TYPE TRANSCRIPTIONAL ACTIVATOR RHAS-RELATED"/>
    <property type="match status" value="1"/>
</dbReference>
<dbReference type="Pfam" id="PF12833">
    <property type="entry name" value="HTH_18"/>
    <property type="match status" value="1"/>
</dbReference>
<dbReference type="Gene3D" id="1.10.10.60">
    <property type="entry name" value="Homeodomain-like"/>
    <property type="match status" value="1"/>
</dbReference>
<sequence length="293" mass="32188">MDPGESAESVPWRPAPALRGLVASYHGYRRRGGPPVPHRGLPSPYLTMIVTFDDPLVIAEHPDPRQRGGRYRTLVGGLHTRPATITRTAHEAGIQLALHPLGVRTLLGLPAGELARVDVGADEVFGAVAHELYERVGTATSWPERFAVIDDVLMRVARQGETAAPELRHVWHRLIGTAGSARVRDLAREAGWSERHLANRFRAEIGLSPKEALRVVRFDLARRSLQRQAANGDQPLLADLAAACGYYDQAHLAREFRDLAGCPPSRWLAEEFGNVQVTAPPEPAAWLTRHPGK</sequence>
<dbReference type="EMBL" id="JBHUKR010000007">
    <property type="protein sequence ID" value="MFD2417310.1"/>
    <property type="molecule type" value="Genomic_DNA"/>
</dbReference>